<keyword evidence="1" id="KW-1133">Transmembrane helix</keyword>
<keyword evidence="3" id="KW-1185">Reference proteome</keyword>
<organism evidence="2 3">
    <name type="scientific">Nonomuraea bangladeshensis</name>
    <dbReference type="NCBI Taxonomy" id="404385"/>
    <lineage>
        <taxon>Bacteria</taxon>
        <taxon>Bacillati</taxon>
        <taxon>Actinomycetota</taxon>
        <taxon>Actinomycetes</taxon>
        <taxon>Streptosporangiales</taxon>
        <taxon>Streptosporangiaceae</taxon>
        <taxon>Nonomuraea</taxon>
    </lineage>
</organism>
<feature type="transmembrane region" description="Helical" evidence="1">
    <location>
        <begin position="223"/>
        <end position="245"/>
    </location>
</feature>
<dbReference type="EMBL" id="JBFARM010000010">
    <property type="protein sequence ID" value="MEV4290166.1"/>
    <property type="molecule type" value="Genomic_DNA"/>
</dbReference>
<feature type="transmembrane region" description="Helical" evidence="1">
    <location>
        <begin position="104"/>
        <end position="121"/>
    </location>
</feature>
<evidence type="ECO:0000313" key="2">
    <source>
        <dbReference type="EMBL" id="MEV4290166.1"/>
    </source>
</evidence>
<feature type="transmembrane region" description="Helical" evidence="1">
    <location>
        <begin position="48"/>
        <end position="67"/>
    </location>
</feature>
<feature type="transmembrane region" description="Helical" evidence="1">
    <location>
        <begin position="199"/>
        <end position="217"/>
    </location>
</feature>
<dbReference type="Proteomes" id="UP001552427">
    <property type="component" value="Unassembled WGS sequence"/>
</dbReference>
<feature type="transmembrane region" description="Helical" evidence="1">
    <location>
        <begin position="252"/>
        <end position="270"/>
    </location>
</feature>
<proteinExistence type="predicted"/>
<name>A0ABV3HCC4_9ACTN</name>
<evidence type="ECO:0000313" key="3">
    <source>
        <dbReference type="Proteomes" id="UP001552427"/>
    </source>
</evidence>
<keyword evidence="1" id="KW-0472">Membrane</keyword>
<accession>A0ABV3HCC4</accession>
<comment type="caution">
    <text evidence="2">The sequence shown here is derived from an EMBL/GenBank/DDBJ whole genome shotgun (WGS) entry which is preliminary data.</text>
</comment>
<reference evidence="2 3" key="1">
    <citation type="submission" date="2024-06" db="EMBL/GenBank/DDBJ databases">
        <title>The Natural Products Discovery Center: Release of the First 8490 Sequenced Strains for Exploring Actinobacteria Biosynthetic Diversity.</title>
        <authorList>
            <person name="Kalkreuter E."/>
            <person name="Kautsar S.A."/>
            <person name="Yang D."/>
            <person name="Bader C.D."/>
            <person name="Teijaro C.N."/>
            <person name="Fluegel L."/>
            <person name="Davis C.M."/>
            <person name="Simpson J.R."/>
            <person name="Lauterbach L."/>
            <person name="Steele A.D."/>
            <person name="Gui C."/>
            <person name="Meng S."/>
            <person name="Li G."/>
            <person name="Viehrig K."/>
            <person name="Ye F."/>
            <person name="Su P."/>
            <person name="Kiefer A.F."/>
            <person name="Nichols A."/>
            <person name="Cepeda A.J."/>
            <person name="Yan W."/>
            <person name="Fan B."/>
            <person name="Jiang Y."/>
            <person name="Adhikari A."/>
            <person name="Zheng C.-J."/>
            <person name="Schuster L."/>
            <person name="Cowan T.M."/>
            <person name="Smanski M.J."/>
            <person name="Chevrette M.G."/>
            <person name="De Carvalho L.P.S."/>
            <person name="Shen B."/>
        </authorList>
    </citation>
    <scope>NUCLEOTIDE SEQUENCE [LARGE SCALE GENOMIC DNA]</scope>
    <source>
        <strain evidence="2 3">NPDC049574</strain>
    </source>
</reference>
<feature type="transmembrane region" description="Helical" evidence="1">
    <location>
        <begin position="79"/>
        <end position="98"/>
    </location>
</feature>
<gene>
    <name evidence="2" type="ORF">AB0K40_32050</name>
</gene>
<dbReference type="PANTHER" id="PTHR40761">
    <property type="entry name" value="CONSERVED INTEGRAL MEMBRANE ALANINE VALINE AND LEUCINE RICH PROTEIN-RELATED"/>
    <property type="match status" value="1"/>
</dbReference>
<sequence length="286" mass="29374">MITAALLAVLAALCNAVASVLQRRAALTVPQGPAAQAGLILALVRKPVWLWGITALIGGFLFQAAALSQGAVALVQPVMVVELPFTMVILSVAFGIVLDRRTRLAIGALSAGLAIFLLAAAPDVGRWLPDAFGWIVATAVTVAVVAALVAVGVLAKGALRPAALGVATGIGFAFTATLIKRVTAIAQEDLGALPRSWQLYAMVLAGLCSLLLLQHALHSGSLVIAQPALTISDPIAGILYGGLLFGEPIRSGSWIVFEAIGIGSMAYGVIQLARSPIVQAQNTPLR</sequence>
<dbReference type="PANTHER" id="PTHR40761:SF1">
    <property type="entry name" value="CONSERVED INTEGRAL MEMBRANE ALANINE VALINE AND LEUCINE RICH PROTEIN-RELATED"/>
    <property type="match status" value="1"/>
</dbReference>
<protein>
    <submittedName>
        <fullName evidence="2">DMT family transporter</fullName>
    </submittedName>
</protein>
<evidence type="ECO:0000256" key="1">
    <source>
        <dbReference type="SAM" id="Phobius"/>
    </source>
</evidence>
<dbReference type="NCBIfam" id="NF038012">
    <property type="entry name" value="DMT_1"/>
    <property type="match status" value="1"/>
</dbReference>
<feature type="transmembrane region" description="Helical" evidence="1">
    <location>
        <begin position="161"/>
        <end position="179"/>
    </location>
</feature>
<feature type="transmembrane region" description="Helical" evidence="1">
    <location>
        <begin position="133"/>
        <end position="155"/>
    </location>
</feature>
<keyword evidence="1" id="KW-0812">Transmembrane</keyword>
<dbReference type="RefSeq" id="WP_364456932.1">
    <property type="nucleotide sequence ID" value="NZ_JBFARM010000010.1"/>
</dbReference>